<evidence type="ECO:0000256" key="4">
    <source>
        <dbReference type="ARBA" id="ARBA00022679"/>
    </source>
</evidence>
<accession>A0A0N5B447</accession>
<dbReference type="WBParaSite" id="SPAL_0000084900.1">
    <property type="protein sequence ID" value="SPAL_0000084900.1"/>
    <property type="gene ID" value="SPAL_0000084900"/>
</dbReference>
<dbReference type="Pfam" id="PF00201">
    <property type="entry name" value="UDPGT"/>
    <property type="match status" value="1"/>
</dbReference>
<dbReference type="InterPro" id="IPR050271">
    <property type="entry name" value="UDP-glycosyltransferase"/>
</dbReference>
<dbReference type="PANTHER" id="PTHR48043:SF23">
    <property type="entry name" value="UDP-GLUCURONOSYLTRANSFERASE"/>
    <property type="match status" value="1"/>
</dbReference>
<keyword evidence="3" id="KW-0328">Glycosyltransferase</keyword>
<dbReference type="AlphaFoldDB" id="A0A0N5B447"/>
<dbReference type="SUPFAM" id="SSF53756">
    <property type="entry name" value="UDP-Glycosyltransferase/glycogen phosphorylase"/>
    <property type="match status" value="1"/>
</dbReference>
<keyword evidence="4" id="KW-0808">Transferase</keyword>
<dbReference type="GO" id="GO:0015020">
    <property type="term" value="F:glucuronosyltransferase activity"/>
    <property type="evidence" value="ECO:0007669"/>
    <property type="project" value="UniProtKB-EC"/>
</dbReference>
<evidence type="ECO:0000256" key="2">
    <source>
        <dbReference type="ARBA" id="ARBA00012544"/>
    </source>
</evidence>
<evidence type="ECO:0000256" key="1">
    <source>
        <dbReference type="ARBA" id="ARBA00009995"/>
    </source>
</evidence>
<comment type="similarity">
    <text evidence="1">Belongs to the UDP-glycosyltransferase family.</text>
</comment>
<dbReference type="EC" id="2.4.1.17" evidence="2"/>
<evidence type="ECO:0000313" key="6">
    <source>
        <dbReference type="Proteomes" id="UP000046392"/>
    </source>
</evidence>
<evidence type="ECO:0000313" key="7">
    <source>
        <dbReference type="WBParaSite" id="SPAL_0000084900.1"/>
    </source>
</evidence>
<proteinExistence type="inferred from homology"/>
<reference evidence="7" key="1">
    <citation type="submission" date="2017-02" db="UniProtKB">
        <authorList>
            <consortium name="WormBaseParasite"/>
        </authorList>
    </citation>
    <scope>IDENTIFICATION</scope>
</reference>
<name>A0A0N5B447_STREA</name>
<keyword evidence="6" id="KW-1185">Reference proteome</keyword>
<protein>
    <recommendedName>
        <fullName evidence="2">glucuronosyltransferase</fullName>
        <ecNumber evidence="2">2.4.1.17</ecNumber>
    </recommendedName>
</protein>
<comment type="catalytic activity">
    <reaction evidence="5">
        <text>glucuronate acceptor + UDP-alpha-D-glucuronate = acceptor beta-D-glucuronoside + UDP + H(+)</text>
        <dbReference type="Rhea" id="RHEA:21032"/>
        <dbReference type="ChEBI" id="CHEBI:15378"/>
        <dbReference type="ChEBI" id="CHEBI:58052"/>
        <dbReference type="ChEBI" id="CHEBI:58223"/>
        <dbReference type="ChEBI" id="CHEBI:132367"/>
        <dbReference type="ChEBI" id="CHEBI:132368"/>
        <dbReference type="EC" id="2.4.1.17"/>
    </reaction>
</comment>
<dbReference type="Proteomes" id="UP000046392">
    <property type="component" value="Unplaced"/>
</dbReference>
<evidence type="ECO:0000256" key="3">
    <source>
        <dbReference type="ARBA" id="ARBA00022676"/>
    </source>
</evidence>
<organism evidence="6 7">
    <name type="scientific">Strongyloides papillosus</name>
    <name type="common">Intestinal threadworm</name>
    <dbReference type="NCBI Taxonomy" id="174720"/>
    <lineage>
        <taxon>Eukaryota</taxon>
        <taxon>Metazoa</taxon>
        <taxon>Ecdysozoa</taxon>
        <taxon>Nematoda</taxon>
        <taxon>Chromadorea</taxon>
        <taxon>Rhabditida</taxon>
        <taxon>Tylenchina</taxon>
        <taxon>Panagrolaimomorpha</taxon>
        <taxon>Strongyloidoidea</taxon>
        <taxon>Strongyloididae</taxon>
        <taxon>Strongyloides</taxon>
    </lineage>
</organism>
<sequence>MTKLLSNAGHDEPGKIYYIQPYPAFVDFAKNPSTVKAYWNSKEDMSSQKEIFQILAKSIRYQGISILNDNELENFIMGQKFDIDISKTFCHFIFGVFMYWGIETTIATTSLFMVDSYYPMFLVYRLHLSSFHRSSQDTLIKYHTRKESLIFYFMHTFWDYAEMYSKHNNLQDVFDEKFGAGFYDEYKVLTNVSFFLINTNPLLDIPTPKSPKMLEVAGIGIPKAKPISGGFNEILNRRNKTILISFGTVAKSTYMDQEKKDEIIKTVQTSPDIIFIWKYKTLEDGLVDSSK</sequence>
<evidence type="ECO:0000256" key="5">
    <source>
        <dbReference type="ARBA" id="ARBA00047475"/>
    </source>
</evidence>
<dbReference type="InterPro" id="IPR002213">
    <property type="entry name" value="UDP_glucos_trans"/>
</dbReference>
<dbReference type="PANTHER" id="PTHR48043">
    <property type="entry name" value="EG:EG0003.4 PROTEIN-RELATED"/>
    <property type="match status" value="1"/>
</dbReference>